<keyword evidence="4 8" id="KW-1133">Transmembrane helix</keyword>
<reference evidence="10 11" key="1">
    <citation type="submission" date="2025-04" db="UniProtKB">
        <authorList>
            <consortium name="RefSeq"/>
        </authorList>
    </citation>
    <scope>IDENTIFICATION</scope>
    <source>
        <tissue evidence="10 11">Entire body</tissue>
    </source>
</reference>
<dbReference type="OrthoDB" id="430207at2759"/>
<evidence type="ECO:0000313" key="9">
    <source>
        <dbReference type="Proteomes" id="UP000192223"/>
    </source>
</evidence>
<dbReference type="RefSeq" id="XP_025832989.1">
    <property type="nucleotide sequence ID" value="XM_025977204.1"/>
</dbReference>
<comment type="subcellular location">
    <subcellularLocation>
        <location evidence="1">Membrane</location>
        <topology evidence="1">Multi-pass membrane protein</topology>
    </subcellularLocation>
</comment>
<dbReference type="RefSeq" id="XP_025832990.1">
    <property type="nucleotide sequence ID" value="XM_025977205.1"/>
</dbReference>
<evidence type="ECO:0000256" key="6">
    <source>
        <dbReference type="ARBA" id="ARBA00049743"/>
    </source>
</evidence>
<gene>
    <name evidence="10 11" type="primary">LOC112905222</name>
</gene>
<evidence type="ECO:0000313" key="10">
    <source>
        <dbReference type="RefSeq" id="XP_025832989.1"/>
    </source>
</evidence>
<dbReference type="GeneID" id="112905222"/>
<dbReference type="KEGG" id="apln:112905222"/>
<dbReference type="InterPro" id="IPR007248">
    <property type="entry name" value="Mpv17_PMP22"/>
</dbReference>
<feature type="transmembrane region" description="Helical" evidence="8">
    <location>
        <begin position="138"/>
        <end position="159"/>
    </location>
</feature>
<organism evidence="9 10">
    <name type="scientific">Agrilus planipennis</name>
    <name type="common">Emerald ash borer</name>
    <name type="synonym">Agrilus marcopoli</name>
    <dbReference type="NCBI Taxonomy" id="224129"/>
    <lineage>
        <taxon>Eukaryota</taxon>
        <taxon>Metazoa</taxon>
        <taxon>Ecdysozoa</taxon>
        <taxon>Arthropoda</taxon>
        <taxon>Hexapoda</taxon>
        <taxon>Insecta</taxon>
        <taxon>Pterygota</taxon>
        <taxon>Neoptera</taxon>
        <taxon>Endopterygota</taxon>
        <taxon>Coleoptera</taxon>
        <taxon>Polyphaga</taxon>
        <taxon>Elateriformia</taxon>
        <taxon>Buprestoidea</taxon>
        <taxon>Buprestidae</taxon>
        <taxon>Agrilinae</taxon>
        <taxon>Agrilus</taxon>
    </lineage>
</organism>
<name>A0A7F5RAK3_AGRPL</name>
<keyword evidence="7" id="KW-0175">Coiled coil</keyword>
<keyword evidence="5 8" id="KW-0472">Membrane</keyword>
<dbReference type="PANTHER" id="PTHR11266:SF17">
    <property type="entry name" value="PROTEIN MPV17"/>
    <property type="match status" value="1"/>
</dbReference>
<keyword evidence="9" id="KW-1185">Reference proteome</keyword>
<evidence type="ECO:0000256" key="4">
    <source>
        <dbReference type="ARBA" id="ARBA00022989"/>
    </source>
</evidence>
<comment type="similarity">
    <text evidence="2">Belongs to the peroxisomal membrane protein PXMP2/4 family.</text>
</comment>
<dbReference type="GO" id="GO:0015267">
    <property type="term" value="F:channel activity"/>
    <property type="evidence" value="ECO:0007669"/>
    <property type="project" value="TreeGrafter"/>
</dbReference>
<accession>A0A7F5RAK3</accession>
<evidence type="ECO:0000313" key="11">
    <source>
        <dbReference type="RefSeq" id="XP_025832990.1"/>
    </source>
</evidence>
<dbReference type="Proteomes" id="UP000192223">
    <property type="component" value="Unplaced"/>
</dbReference>
<evidence type="ECO:0000256" key="2">
    <source>
        <dbReference type="ARBA" id="ARBA00006824"/>
    </source>
</evidence>
<feature type="transmembrane region" description="Helical" evidence="8">
    <location>
        <begin position="179"/>
        <end position="198"/>
    </location>
</feature>
<evidence type="ECO:0000256" key="7">
    <source>
        <dbReference type="SAM" id="Coils"/>
    </source>
</evidence>
<dbReference type="GO" id="GO:0005739">
    <property type="term" value="C:mitochondrion"/>
    <property type="evidence" value="ECO:0007669"/>
    <property type="project" value="TreeGrafter"/>
</dbReference>
<evidence type="ECO:0000256" key="5">
    <source>
        <dbReference type="ARBA" id="ARBA00023136"/>
    </source>
</evidence>
<dbReference type="PANTHER" id="PTHR11266">
    <property type="entry name" value="PEROXISOMAL MEMBRANE PROTEIN 2, PXMP2 MPV17"/>
    <property type="match status" value="1"/>
</dbReference>
<dbReference type="GO" id="GO:1901858">
    <property type="term" value="P:regulation of mitochondrial DNA metabolic process"/>
    <property type="evidence" value="ECO:0007669"/>
    <property type="project" value="TreeGrafter"/>
</dbReference>
<dbReference type="GO" id="GO:0016020">
    <property type="term" value="C:membrane"/>
    <property type="evidence" value="ECO:0007669"/>
    <property type="project" value="UniProtKB-SubCell"/>
</dbReference>
<dbReference type="Pfam" id="PF04117">
    <property type="entry name" value="Mpv17_PMP22"/>
    <property type="match status" value="1"/>
</dbReference>
<evidence type="ECO:0000256" key="3">
    <source>
        <dbReference type="ARBA" id="ARBA00022692"/>
    </source>
</evidence>
<evidence type="ECO:0000256" key="1">
    <source>
        <dbReference type="ARBA" id="ARBA00004141"/>
    </source>
</evidence>
<feature type="coiled-coil region" evidence="7">
    <location>
        <begin position="226"/>
        <end position="305"/>
    </location>
</feature>
<dbReference type="AlphaFoldDB" id="A0A7F5RAK3"/>
<sequence>MGQNISLMSIFSSHCTKIKSINMSYKRLILLIQILQKNIGRVNQKSISEFPAKLRDIYTERLLTHPYYTQCAQSAIIMMASDLIAQKMEGLQKNWFRTFRFGLLGTFYSGPVLCFWYKYLEYAIRDGRESQILIKKVLLDQLVFSPIYFFFMLILTLGLRDREIFWKTFREVLFDSYKLWPFFQIINFTFVPINYRILAGQLMAVLWNIYLSSKLHHERENVIISIQEEQDKLKEEQITQDNELKETELQQNLDNQQTEIEEQNIEEQEYFSNNTKANNIEGDQKENTQLEIQESENEKELKNEHQIDDIEGEEDNNNARNINPVDIEQKEFEQESEEEQQLIIDKIKGLIENTLPENIKAIILYDNEKQEGTE</sequence>
<feature type="transmembrane region" description="Helical" evidence="8">
    <location>
        <begin position="98"/>
        <end position="117"/>
    </location>
</feature>
<keyword evidence="3 8" id="KW-0812">Transmembrane</keyword>
<proteinExistence type="inferred from homology"/>
<protein>
    <recommendedName>
        <fullName evidence="6">Mitochondrial inner membrane protein Mpv17</fullName>
    </recommendedName>
</protein>
<evidence type="ECO:0000256" key="8">
    <source>
        <dbReference type="SAM" id="Phobius"/>
    </source>
</evidence>